<proteinExistence type="predicted"/>
<name>A0A9E9LDG0_9BURK</name>
<dbReference type="PANTHER" id="PTHR43355">
    <property type="entry name" value="FLAVIN REDUCTASE (NADPH)"/>
    <property type="match status" value="1"/>
</dbReference>
<gene>
    <name evidence="2" type="ORF">NB646_04915</name>
</gene>
<dbReference type="InterPro" id="IPR036291">
    <property type="entry name" value="NAD(P)-bd_dom_sf"/>
</dbReference>
<dbReference type="InterPro" id="IPR051606">
    <property type="entry name" value="Polyketide_Oxido-like"/>
</dbReference>
<organism evidence="2">
    <name type="scientific">Oxalobacter aliiformigenes</name>
    <dbReference type="NCBI Taxonomy" id="2946593"/>
    <lineage>
        <taxon>Bacteria</taxon>
        <taxon>Pseudomonadati</taxon>
        <taxon>Pseudomonadota</taxon>
        <taxon>Betaproteobacteria</taxon>
        <taxon>Burkholderiales</taxon>
        <taxon>Oxalobacteraceae</taxon>
        <taxon>Oxalobacter</taxon>
    </lineage>
</organism>
<dbReference type="Gene3D" id="3.40.50.720">
    <property type="entry name" value="NAD(P)-binding Rossmann-like Domain"/>
    <property type="match status" value="1"/>
</dbReference>
<dbReference type="Proteomes" id="UP001164819">
    <property type="component" value="Chromosome"/>
</dbReference>
<reference evidence="2" key="1">
    <citation type="journal article" date="2022" name="Front. Microbiol.">
        <title>New perspectives on an old grouping: The genomic and phenotypic variability of Oxalobacter formigenes and the implications for calcium oxalate stone prevention.</title>
        <authorList>
            <person name="Chmiel J.A."/>
            <person name="Carr C."/>
            <person name="Stuivenberg G.A."/>
            <person name="Venema R."/>
            <person name="Chanyi R.M."/>
            <person name="Al K.F."/>
            <person name="Giguere D."/>
            <person name="Say H."/>
            <person name="Akouris P.P."/>
            <person name="Dominguez Romero S.A."/>
            <person name="Kwong A."/>
            <person name="Tai V."/>
            <person name="Koval S.F."/>
            <person name="Razvi H."/>
            <person name="Bjazevic J."/>
            <person name="Burton J.P."/>
        </authorList>
    </citation>
    <scope>NUCLEOTIDE SEQUENCE</scope>
    <source>
        <strain evidence="2">OxK</strain>
    </source>
</reference>
<accession>A0A9E9LDG0</accession>
<evidence type="ECO:0000259" key="1">
    <source>
        <dbReference type="Pfam" id="PF13460"/>
    </source>
</evidence>
<dbReference type="Pfam" id="PF13460">
    <property type="entry name" value="NAD_binding_10"/>
    <property type="match status" value="1"/>
</dbReference>
<dbReference type="RefSeq" id="WP_269316336.1">
    <property type="nucleotide sequence ID" value="NZ_CP098251.1"/>
</dbReference>
<dbReference type="InterPro" id="IPR016040">
    <property type="entry name" value="NAD(P)-bd_dom"/>
</dbReference>
<dbReference type="GO" id="GO:0016646">
    <property type="term" value="F:oxidoreductase activity, acting on the CH-NH group of donors, NAD or NADP as acceptor"/>
    <property type="evidence" value="ECO:0007669"/>
    <property type="project" value="TreeGrafter"/>
</dbReference>
<evidence type="ECO:0000313" key="2">
    <source>
        <dbReference type="EMBL" id="WAV92060.1"/>
    </source>
</evidence>
<dbReference type="SUPFAM" id="SSF51735">
    <property type="entry name" value="NAD(P)-binding Rossmann-fold domains"/>
    <property type="match status" value="1"/>
</dbReference>
<sequence>MSLQQPNMRLVVFGGGGTIGRPIVAEALSRNHYVIAADPFPDRIPLENPNLDIVKTDDYSVDKIAGLSRNADAVIVSHNPVWEQRDLFESVLKRYPFILEGVKEAQVPRILFVGEPATLFVQPGIRLMDTGLIGEDSALRMLGAFYLDVLRHERDIDWVWFSPAANFIPTGRTGKYRLGEDDLIVGADGQSTISLEDYASALLDETDAPVHHRERFTIGY</sequence>
<feature type="domain" description="NAD(P)-binding" evidence="1">
    <location>
        <begin position="14"/>
        <end position="205"/>
    </location>
</feature>
<dbReference type="AlphaFoldDB" id="A0A9E9LDG0"/>
<dbReference type="PANTHER" id="PTHR43355:SF2">
    <property type="entry name" value="FLAVIN REDUCTASE (NADPH)"/>
    <property type="match status" value="1"/>
</dbReference>
<dbReference type="EMBL" id="CP098251">
    <property type="protein sequence ID" value="WAV92060.1"/>
    <property type="molecule type" value="Genomic_DNA"/>
</dbReference>
<protein>
    <submittedName>
        <fullName evidence="2">NAD(P)H-binding protein</fullName>
    </submittedName>
</protein>